<evidence type="ECO:0000256" key="7">
    <source>
        <dbReference type="PIRSR" id="PIRSR000097-3"/>
    </source>
</evidence>
<dbReference type="AlphaFoldDB" id="A0A3G8HAV1"/>
<evidence type="ECO:0000259" key="8">
    <source>
        <dbReference type="Pfam" id="PF00248"/>
    </source>
</evidence>
<reference evidence="10" key="1">
    <citation type="submission" date="2018-11" db="EMBL/GenBank/DDBJ databases">
        <title>FDA dAtabase for Regulatory Grade micrObial Sequences (FDA-ARGOS): Supporting development and validation of Infectious Disease Dx tests.</title>
        <authorList>
            <person name="Goldberg B."/>
            <person name="Campos J."/>
            <person name="Tallon L."/>
            <person name="Sadzewicz L."/>
            <person name="Zhao X."/>
            <person name="Vavikolanu K."/>
            <person name="Mehta A."/>
            <person name="Aluvathingal J."/>
            <person name="Nadendla S."/>
            <person name="Geyer C."/>
            <person name="Nandy P."/>
            <person name="Yan Y."/>
            <person name="Sichtig H."/>
        </authorList>
    </citation>
    <scope>NUCLEOTIDE SEQUENCE [LARGE SCALE GENOMIC DNA]</scope>
    <source>
        <strain evidence="10">FDAARGOS_614</strain>
        <plasmid evidence="10">unnamed2</plasmid>
    </source>
</reference>
<comment type="catalytic activity">
    <reaction evidence="4">
        <text>hydroxyacetone + NADP(+) = methylglyoxal + NADPH + H(+)</text>
        <dbReference type="Rhea" id="RHEA:27986"/>
        <dbReference type="ChEBI" id="CHEBI:15378"/>
        <dbReference type="ChEBI" id="CHEBI:17158"/>
        <dbReference type="ChEBI" id="CHEBI:27957"/>
        <dbReference type="ChEBI" id="CHEBI:57783"/>
        <dbReference type="ChEBI" id="CHEBI:58349"/>
    </reaction>
</comment>
<organism evidence="9 10">
    <name type="scientific">Cupriavidus pauculus</name>
    <dbReference type="NCBI Taxonomy" id="82633"/>
    <lineage>
        <taxon>Bacteria</taxon>
        <taxon>Pseudomonadati</taxon>
        <taxon>Pseudomonadota</taxon>
        <taxon>Betaproteobacteria</taxon>
        <taxon>Burkholderiales</taxon>
        <taxon>Burkholderiaceae</taxon>
        <taxon>Cupriavidus</taxon>
    </lineage>
</organism>
<name>A0A3G8HAV1_9BURK</name>
<feature type="site" description="Lowers pKa of active site Tyr" evidence="7">
    <location>
        <position position="51"/>
    </location>
</feature>
<accession>A0A3G8HAV1</accession>
<evidence type="ECO:0000256" key="3">
    <source>
        <dbReference type="ARBA" id="ARBA00023002"/>
    </source>
</evidence>
<dbReference type="InterPro" id="IPR023210">
    <property type="entry name" value="NADP_OxRdtase_dom"/>
</dbReference>
<protein>
    <submittedName>
        <fullName evidence="9">Aldo/keto reductase</fullName>
    </submittedName>
</protein>
<geneLocation type="plasmid" evidence="9">
    <name>unnamed2</name>
</geneLocation>
<dbReference type="InterPro" id="IPR036812">
    <property type="entry name" value="NAD(P)_OxRdtase_dom_sf"/>
</dbReference>
<dbReference type="OrthoDB" id="9804790at2"/>
<dbReference type="PANTHER" id="PTHR43827:SF3">
    <property type="entry name" value="NADP-DEPENDENT OXIDOREDUCTASE DOMAIN-CONTAINING PROTEIN"/>
    <property type="match status" value="1"/>
</dbReference>
<dbReference type="EMBL" id="CP033971">
    <property type="protein sequence ID" value="AZG17250.1"/>
    <property type="molecule type" value="Genomic_DNA"/>
</dbReference>
<dbReference type="SUPFAM" id="SSF51430">
    <property type="entry name" value="NAD(P)-linked oxidoreductase"/>
    <property type="match status" value="1"/>
</dbReference>
<evidence type="ECO:0000256" key="6">
    <source>
        <dbReference type="PIRSR" id="PIRSR000097-2"/>
    </source>
</evidence>
<evidence type="ECO:0000256" key="4">
    <source>
        <dbReference type="ARBA" id="ARBA00049445"/>
    </source>
</evidence>
<dbReference type="PRINTS" id="PR00069">
    <property type="entry name" value="ALDKETRDTASE"/>
</dbReference>
<proteinExistence type="inferred from homology"/>
<dbReference type="GO" id="GO:0016616">
    <property type="term" value="F:oxidoreductase activity, acting on the CH-OH group of donors, NAD or NADP as acceptor"/>
    <property type="evidence" value="ECO:0007669"/>
    <property type="project" value="UniProtKB-ARBA"/>
</dbReference>
<dbReference type="PIRSF" id="PIRSF000097">
    <property type="entry name" value="AKR"/>
    <property type="match status" value="1"/>
</dbReference>
<evidence type="ECO:0000313" key="10">
    <source>
        <dbReference type="Proteomes" id="UP000270411"/>
    </source>
</evidence>
<keyword evidence="3" id="KW-0560">Oxidoreductase</keyword>
<dbReference type="InterPro" id="IPR020471">
    <property type="entry name" value="AKR"/>
</dbReference>
<feature type="domain" description="NADP-dependent oxidoreductase" evidence="8">
    <location>
        <begin position="23"/>
        <end position="236"/>
    </location>
</feature>
<sequence>MHATPHAVDRWRQPPPAPRDPVAAIYGNEASVGQGLVESGVPRSDVFVTTKIWNDAQGAARTRDALAQSLERLGLEYADLLLIHWPAPSKNLYIETWQAMIAMRSEGLVRSIGVSNFTGTQLARLIDETNVIPVLNQVELHPYMQQDELQMLHRSLNIHTQARSPLAQNHALSDEAIVQIATKHSRTPAQVVIRWHLESGRIVIPKSVTPIRIRSNAQVFDFSLDVSDHAAIARLDRRWRLGPDPDVLN</sequence>
<dbReference type="Proteomes" id="UP000270411">
    <property type="component" value="Plasmid unnamed2"/>
</dbReference>
<dbReference type="KEGG" id="cpau:EHF44_27750"/>
<dbReference type="PROSITE" id="PS00062">
    <property type="entry name" value="ALDOKETO_REDUCTASE_2"/>
    <property type="match status" value="1"/>
</dbReference>
<dbReference type="FunFam" id="3.20.20.100:FF:000002">
    <property type="entry name" value="2,5-diketo-D-gluconic acid reductase A"/>
    <property type="match status" value="1"/>
</dbReference>
<dbReference type="Gene3D" id="3.20.20.100">
    <property type="entry name" value="NADP-dependent oxidoreductase domain"/>
    <property type="match status" value="1"/>
</dbReference>
<feature type="active site" description="Proton donor" evidence="5">
    <location>
        <position position="26"/>
    </location>
</feature>
<dbReference type="PROSITE" id="PS00063">
    <property type="entry name" value="ALDOKETO_REDUCTASE_3"/>
    <property type="match status" value="1"/>
</dbReference>
<comment type="similarity">
    <text evidence="1">Belongs to the aldo/keto reductase family.</text>
</comment>
<feature type="binding site" evidence="6">
    <location>
        <position position="84"/>
    </location>
    <ligand>
        <name>substrate</name>
    </ligand>
</feature>
<evidence type="ECO:0000256" key="2">
    <source>
        <dbReference type="ARBA" id="ARBA00022857"/>
    </source>
</evidence>
<evidence type="ECO:0000256" key="5">
    <source>
        <dbReference type="PIRSR" id="PIRSR000097-1"/>
    </source>
</evidence>
<keyword evidence="2" id="KW-0521">NADP</keyword>
<dbReference type="Pfam" id="PF00248">
    <property type="entry name" value="Aldo_ket_red"/>
    <property type="match status" value="1"/>
</dbReference>
<dbReference type="PANTHER" id="PTHR43827">
    <property type="entry name" value="2,5-DIKETO-D-GLUCONIC ACID REDUCTASE"/>
    <property type="match status" value="1"/>
</dbReference>
<gene>
    <name evidence="9" type="ORF">EHF44_27750</name>
</gene>
<evidence type="ECO:0000313" key="9">
    <source>
        <dbReference type="EMBL" id="AZG17250.1"/>
    </source>
</evidence>
<evidence type="ECO:0000256" key="1">
    <source>
        <dbReference type="ARBA" id="ARBA00007905"/>
    </source>
</evidence>
<keyword evidence="9" id="KW-0614">Plasmid</keyword>
<dbReference type="InterPro" id="IPR018170">
    <property type="entry name" value="Aldo/ket_reductase_CS"/>
</dbReference>